<reference evidence="6 7" key="1">
    <citation type="submission" date="2016-10" db="EMBL/GenBank/DDBJ databases">
        <authorList>
            <person name="de Groot N.N."/>
        </authorList>
    </citation>
    <scope>NUCLEOTIDE SEQUENCE [LARGE SCALE GENOMIC DNA]</scope>
    <source>
        <strain evidence="6 7">DSM 45514</strain>
    </source>
</reference>
<dbReference type="OrthoDB" id="509229at2"/>
<dbReference type="PANTHER" id="PTHR30055:SF238">
    <property type="entry name" value="MYCOFACTOCIN BIOSYNTHESIS TRANSCRIPTIONAL REGULATOR MFTR-RELATED"/>
    <property type="match status" value="1"/>
</dbReference>
<evidence type="ECO:0000259" key="5">
    <source>
        <dbReference type="PROSITE" id="PS50977"/>
    </source>
</evidence>
<gene>
    <name evidence="6" type="ORF">SAMN04488112_107168</name>
</gene>
<keyword evidence="1" id="KW-0805">Transcription regulation</keyword>
<dbReference type="PANTHER" id="PTHR30055">
    <property type="entry name" value="HTH-TYPE TRANSCRIPTIONAL REGULATOR RUTR"/>
    <property type="match status" value="1"/>
</dbReference>
<dbReference type="InterPro" id="IPR050109">
    <property type="entry name" value="HTH-type_TetR-like_transc_reg"/>
</dbReference>
<dbReference type="Proteomes" id="UP000199387">
    <property type="component" value="Unassembled WGS sequence"/>
</dbReference>
<dbReference type="Gene3D" id="1.10.357.10">
    <property type="entry name" value="Tetracycline Repressor, domain 2"/>
    <property type="match status" value="1"/>
</dbReference>
<evidence type="ECO:0000256" key="4">
    <source>
        <dbReference type="PROSITE-ProRule" id="PRU00335"/>
    </source>
</evidence>
<dbReference type="AlphaFoldDB" id="A0A1G6LCU3"/>
<dbReference type="Gene3D" id="1.10.10.60">
    <property type="entry name" value="Homeodomain-like"/>
    <property type="match status" value="1"/>
</dbReference>
<keyword evidence="2 4" id="KW-0238">DNA-binding</keyword>
<evidence type="ECO:0000256" key="1">
    <source>
        <dbReference type="ARBA" id="ARBA00023015"/>
    </source>
</evidence>
<evidence type="ECO:0000256" key="2">
    <source>
        <dbReference type="ARBA" id="ARBA00023125"/>
    </source>
</evidence>
<evidence type="ECO:0000313" key="6">
    <source>
        <dbReference type="EMBL" id="SDC40993.1"/>
    </source>
</evidence>
<dbReference type="InterPro" id="IPR009057">
    <property type="entry name" value="Homeodomain-like_sf"/>
</dbReference>
<feature type="domain" description="HTH tetR-type" evidence="5">
    <location>
        <begin position="1"/>
        <end position="60"/>
    </location>
</feature>
<keyword evidence="7" id="KW-1185">Reference proteome</keyword>
<dbReference type="PROSITE" id="PS50977">
    <property type="entry name" value="HTH_TETR_2"/>
    <property type="match status" value="1"/>
</dbReference>
<dbReference type="SUPFAM" id="SSF48498">
    <property type="entry name" value="Tetracyclin repressor-like, C-terminal domain"/>
    <property type="match status" value="1"/>
</dbReference>
<dbReference type="GO" id="GO:0003700">
    <property type="term" value="F:DNA-binding transcription factor activity"/>
    <property type="evidence" value="ECO:0007669"/>
    <property type="project" value="TreeGrafter"/>
</dbReference>
<dbReference type="GO" id="GO:0000976">
    <property type="term" value="F:transcription cis-regulatory region binding"/>
    <property type="evidence" value="ECO:0007669"/>
    <property type="project" value="TreeGrafter"/>
</dbReference>
<dbReference type="EMBL" id="FMZA01000007">
    <property type="protein sequence ID" value="SDC40993.1"/>
    <property type="molecule type" value="Genomic_DNA"/>
</dbReference>
<sequence length="197" mass="22638">MSAQGIIDASLRLFAQEGYNGASLARIADEVGMKKSSIYAHFSGKEDLFLKVFEQVLHHQLERTEQLAADIKQLSVEERLYRILLDNIQYFLEREEETAFLKRAMLFPPASLKEKLRARFLKSEEMLSELLSSIFREGIRSGQIRPLALEDLLASYYCLLDGAFIQLFYYGRTGMETRVDSVWKIFWSGVADHRNGG</sequence>
<dbReference type="PRINTS" id="PR00455">
    <property type="entry name" value="HTHTETR"/>
</dbReference>
<dbReference type="RefSeq" id="WP_091568188.1">
    <property type="nucleotide sequence ID" value="NZ_FMZA01000007.1"/>
</dbReference>
<keyword evidence="3" id="KW-0804">Transcription</keyword>
<dbReference type="SUPFAM" id="SSF46689">
    <property type="entry name" value="Homeodomain-like"/>
    <property type="match status" value="1"/>
</dbReference>
<dbReference type="STRING" id="1236220.SAMN04488112_107168"/>
<feature type="DNA-binding region" description="H-T-H motif" evidence="4">
    <location>
        <begin position="23"/>
        <end position="42"/>
    </location>
</feature>
<name>A0A1G6LCU3_9BACL</name>
<organism evidence="6 7">
    <name type="scientific">Melghirimyces thermohalophilus</name>
    <dbReference type="NCBI Taxonomy" id="1236220"/>
    <lineage>
        <taxon>Bacteria</taxon>
        <taxon>Bacillati</taxon>
        <taxon>Bacillota</taxon>
        <taxon>Bacilli</taxon>
        <taxon>Bacillales</taxon>
        <taxon>Thermoactinomycetaceae</taxon>
        <taxon>Melghirimyces</taxon>
    </lineage>
</organism>
<accession>A0A1G6LCU3</accession>
<dbReference type="Pfam" id="PF00440">
    <property type="entry name" value="TetR_N"/>
    <property type="match status" value="1"/>
</dbReference>
<proteinExistence type="predicted"/>
<dbReference type="InterPro" id="IPR036271">
    <property type="entry name" value="Tet_transcr_reg_TetR-rel_C_sf"/>
</dbReference>
<evidence type="ECO:0000256" key="3">
    <source>
        <dbReference type="ARBA" id="ARBA00023163"/>
    </source>
</evidence>
<dbReference type="InterPro" id="IPR001647">
    <property type="entry name" value="HTH_TetR"/>
</dbReference>
<evidence type="ECO:0000313" key="7">
    <source>
        <dbReference type="Proteomes" id="UP000199387"/>
    </source>
</evidence>
<protein>
    <submittedName>
        <fullName evidence="6">Transcriptional regulator, TetR family</fullName>
    </submittedName>
</protein>